<dbReference type="InterPro" id="IPR007820">
    <property type="entry name" value="AbrB_fam"/>
</dbReference>
<feature type="transmembrane region" description="Helical" evidence="1">
    <location>
        <begin position="265"/>
        <end position="288"/>
    </location>
</feature>
<dbReference type="InterPro" id="IPR017516">
    <property type="entry name" value="AbrB_dup"/>
</dbReference>
<dbReference type="KEGG" id="tso:IZ6_03480"/>
<evidence type="ECO:0000313" key="2">
    <source>
        <dbReference type="EMBL" id="BCJ89613.1"/>
    </source>
</evidence>
<dbReference type="NCBIfam" id="TIGR03082">
    <property type="entry name" value="Gneg_AbrB_dup"/>
    <property type="match status" value="2"/>
</dbReference>
<proteinExistence type="predicted"/>
<feature type="transmembrane region" description="Helical" evidence="1">
    <location>
        <begin position="33"/>
        <end position="52"/>
    </location>
</feature>
<protein>
    <submittedName>
        <fullName evidence="2">Ammonia monooxygenase</fullName>
    </submittedName>
</protein>
<keyword evidence="3" id="KW-1185">Reference proteome</keyword>
<dbReference type="RefSeq" id="WP_222876311.1">
    <property type="nucleotide sequence ID" value="NZ_AP023361.1"/>
</dbReference>
<feature type="transmembrane region" description="Helical" evidence="1">
    <location>
        <begin position="308"/>
        <end position="339"/>
    </location>
</feature>
<organism evidence="2 3">
    <name type="scientific">Terrihabitans soli</name>
    <dbReference type="NCBI Taxonomy" id="708113"/>
    <lineage>
        <taxon>Bacteria</taxon>
        <taxon>Pseudomonadati</taxon>
        <taxon>Pseudomonadota</taxon>
        <taxon>Alphaproteobacteria</taxon>
        <taxon>Hyphomicrobiales</taxon>
        <taxon>Terrihabitans</taxon>
    </lineage>
</organism>
<keyword evidence="1" id="KW-1133">Transmembrane helix</keyword>
<dbReference type="PANTHER" id="PTHR38457:SF1">
    <property type="entry name" value="REGULATOR ABRB-RELATED"/>
    <property type="match status" value="1"/>
</dbReference>
<dbReference type="PIRSF" id="PIRSF038991">
    <property type="entry name" value="Protein_AbrB"/>
    <property type="match status" value="1"/>
</dbReference>
<feature type="transmembrane region" description="Helical" evidence="1">
    <location>
        <begin position="232"/>
        <end position="253"/>
    </location>
</feature>
<gene>
    <name evidence="2" type="ORF">IZ6_03480</name>
</gene>
<name>A0A6S6QES6_9HYPH</name>
<feature type="transmembrane region" description="Helical" evidence="1">
    <location>
        <begin position="85"/>
        <end position="107"/>
    </location>
</feature>
<dbReference type="GO" id="GO:0004497">
    <property type="term" value="F:monooxygenase activity"/>
    <property type="evidence" value="ECO:0007669"/>
    <property type="project" value="UniProtKB-KW"/>
</dbReference>
<dbReference type="Pfam" id="PF05145">
    <property type="entry name" value="AbrB"/>
    <property type="match status" value="1"/>
</dbReference>
<dbReference type="Proteomes" id="UP000515317">
    <property type="component" value="Chromosome"/>
</dbReference>
<sequence length="356" mass="37604">MTFSQKLIHVLAAAAVGLAGAALFASIHAPLPWMLGSMFATAVVTLASGFPYRMPRAARTFARPVIGVLAGSTFSPALFASAADWWPAFIVVGIFAFITTSAGYVFFRFVCRFDPTTSFFASTPAGLNEMSLLGDSLGGDLRTLVLVHATRILAVVSIIPLVVRTSAHVDVPLLLPEHPIGHIEDLAVLVACGLAGYFIGTRLPIPAGPMLISMLFSAAAHLAQITDAAPPSWLVSGVQVVIGCIAGARFAGIHWREARMIAVSSVAWAILIVGAAFLTAYTASNLVGIPFNSLLLSLAPGGMVEMTLIAYALGIEVAFVIACQIFRNVFTVLTLPYIYRLLHADRPEKPGPDQTG</sequence>
<feature type="transmembrane region" description="Helical" evidence="1">
    <location>
        <begin position="61"/>
        <end position="79"/>
    </location>
</feature>
<evidence type="ECO:0000256" key="1">
    <source>
        <dbReference type="SAM" id="Phobius"/>
    </source>
</evidence>
<dbReference type="AlphaFoldDB" id="A0A6S6QES6"/>
<keyword evidence="1" id="KW-0812">Transmembrane</keyword>
<reference evidence="2 3" key="1">
    <citation type="submission" date="2020-08" db="EMBL/GenBank/DDBJ databases">
        <title>Genome sequence of Rhizobiales bacterium strain IZ6.</title>
        <authorList>
            <person name="Nakai R."/>
            <person name="Naganuma T."/>
        </authorList>
    </citation>
    <scope>NUCLEOTIDE SEQUENCE [LARGE SCALE GENOMIC DNA]</scope>
    <source>
        <strain evidence="2 3">IZ6</strain>
    </source>
</reference>
<accession>A0A6S6QES6</accession>
<dbReference type="GO" id="GO:0016020">
    <property type="term" value="C:membrane"/>
    <property type="evidence" value="ECO:0007669"/>
    <property type="project" value="InterPro"/>
</dbReference>
<dbReference type="EMBL" id="AP023361">
    <property type="protein sequence ID" value="BCJ89613.1"/>
    <property type="molecule type" value="Genomic_DNA"/>
</dbReference>
<dbReference type="PANTHER" id="PTHR38457">
    <property type="entry name" value="REGULATOR ABRB-RELATED"/>
    <property type="match status" value="1"/>
</dbReference>
<dbReference type="GO" id="GO:0010468">
    <property type="term" value="P:regulation of gene expression"/>
    <property type="evidence" value="ECO:0007669"/>
    <property type="project" value="InterPro"/>
</dbReference>
<evidence type="ECO:0000313" key="3">
    <source>
        <dbReference type="Proteomes" id="UP000515317"/>
    </source>
</evidence>
<keyword evidence="1" id="KW-0472">Membrane</keyword>
<feature type="transmembrane region" description="Helical" evidence="1">
    <location>
        <begin position="7"/>
        <end position="27"/>
    </location>
</feature>
<keyword evidence="2" id="KW-0560">Oxidoreductase</keyword>
<keyword evidence="2" id="KW-0503">Monooxygenase</keyword>